<sequence length="324" mass="37561">MTTSTSNPTPKKPLPTPLEWLWEIPLSFLSFIFSRILKVVMQSLTGVFSASNAQESPEWQLVSAKFLEKPVKLLWAMSRARWNLHAMVSIVGPLEVKEVISIDITSAQKSAKSWTVVLYTTPSFDTIDSFSSLTVSGENQWESFKVQPGRYLLGLRYYHWTPTVEVPTVKVDGVKVVEAKTIPAPRDVNGFYRDLIQRKTFLHVWLNYYVFSLLRFKQWLPEKFVKDVFLPVPNPETRFYYGAVKPGEVVKFELNPELVANYYIYYSLYSRECFPLDWYPISESAHKTAVNQEKSLYIVRIHPKFSKEAEFKNEWVNINTCSDI</sequence>
<evidence type="ECO:0000313" key="2">
    <source>
        <dbReference type="Proteomes" id="UP001204953"/>
    </source>
</evidence>
<keyword evidence="2" id="KW-1185">Reference proteome</keyword>
<name>A0AAE3GTZ6_9CYAN</name>
<dbReference type="InterPro" id="IPR046180">
    <property type="entry name" value="DUF6208"/>
</dbReference>
<dbReference type="AlphaFoldDB" id="A0AAE3GTZ6"/>
<reference evidence="1" key="1">
    <citation type="submission" date="2022-06" db="EMBL/GenBank/DDBJ databases">
        <title>New cyanobacteria of genus Symplocastrum in benthos of Lake Baikal.</title>
        <authorList>
            <person name="Sorokovikova E."/>
            <person name="Tikhonova I."/>
            <person name="Krasnopeev A."/>
            <person name="Evseev P."/>
            <person name="Gladkikh A."/>
            <person name="Belykh O."/>
        </authorList>
    </citation>
    <scope>NUCLEOTIDE SEQUENCE</scope>
    <source>
        <strain evidence="1">BBK-W-15</strain>
    </source>
</reference>
<dbReference type="Proteomes" id="UP001204953">
    <property type="component" value="Unassembled WGS sequence"/>
</dbReference>
<protein>
    <submittedName>
        <fullName evidence="1">DUF6208 family protein</fullName>
    </submittedName>
</protein>
<evidence type="ECO:0000313" key="1">
    <source>
        <dbReference type="EMBL" id="MCP2728512.1"/>
    </source>
</evidence>
<dbReference type="RefSeq" id="WP_254011308.1">
    <property type="nucleotide sequence ID" value="NZ_JAMZMM010000059.1"/>
</dbReference>
<dbReference type="EMBL" id="JAMZMM010000059">
    <property type="protein sequence ID" value="MCP2728512.1"/>
    <property type="molecule type" value="Genomic_DNA"/>
</dbReference>
<organism evidence="1 2">
    <name type="scientific">Limnofasciculus baicalensis BBK-W-15</name>
    <dbReference type="NCBI Taxonomy" id="2699891"/>
    <lineage>
        <taxon>Bacteria</taxon>
        <taxon>Bacillati</taxon>
        <taxon>Cyanobacteriota</taxon>
        <taxon>Cyanophyceae</taxon>
        <taxon>Coleofasciculales</taxon>
        <taxon>Coleofasciculaceae</taxon>
        <taxon>Limnofasciculus</taxon>
        <taxon>Limnofasciculus baicalensis</taxon>
    </lineage>
</organism>
<proteinExistence type="predicted"/>
<comment type="caution">
    <text evidence="1">The sequence shown here is derived from an EMBL/GenBank/DDBJ whole genome shotgun (WGS) entry which is preliminary data.</text>
</comment>
<gene>
    <name evidence="1" type="ORF">NJ959_08485</name>
</gene>
<accession>A0AAE3GTZ6</accession>
<dbReference type="Pfam" id="PF19713">
    <property type="entry name" value="DUF6208"/>
    <property type="match status" value="1"/>
</dbReference>